<dbReference type="eggNOG" id="COG0655">
    <property type="taxonomic scope" value="Bacteria"/>
</dbReference>
<dbReference type="PROSITE" id="PS50902">
    <property type="entry name" value="FLAVODOXIN_LIKE"/>
    <property type="match status" value="1"/>
</dbReference>
<keyword evidence="1" id="KW-0285">Flavoprotein</keyword>
<dbReference type="InterPro" id="IPR008254">
    <property type="entry name" value="Flavodoxin/NO_synth"/>
</dbReference>
<dbReference type="InterPro" id="IPR029039">
    <property type="entry name" value="Flavoprotein-like_sf"/>
</dbReference>
<evidence type="ECO:0000259" key="3">
    <source>
        <dbReference type="PROSITE" id="PS50902"/>
    </source>
</evidence>
<protein>
    <submittedName>
        <fullName evidence="4">Multimeric flavodoxin WrbA</fullName>
    </submittedName>
</protein>
<evidence type="ECO:0000313" key="4">
    <source>
        <dbReference type="EMBL" id="KIQ70720.1"/>
    </source>
</evidence>
<dbReference type="Gene3D" id="3.40.50.360">
    <property type="match status" value="1"/>
</dbReference>
<proteinExistence type="predicted"/>
<dbReference type="PANTHER" id="PTHR30546">
    <property type="entry name" value="FLAVODOXIN-RELATED PROTEIN WRBA-RELATED"/>
    <property type="match status" value="1"/>
</dbReference>
<feature type="domain" description="Flavodoxin-like" evidence="3">
    <location>
        <begin position="4"/>
        <end position="194"/>
    </location>
</feature>
<dbReference type="InterPro" id="IPR005025">
    <property type="entry name" value="FMN_Rdtase-like_dom"/>
</dbReference>
<organism evidence="4 5">
    <name type="scientific">Wenxinia marina DSM 24838</name>
    <dbReference type="NCBI Taxonomy" id="1123501"/>
    <lineage>
        <taxon>Bacteria</taxon>
        <taxon>Pseudomonadati</taxon>
        <taxon>Pseudomonadota</taxon>
        <taxon>Alphaproteobacteria</taxon>
        <taxon>Rhodobacterales</taxon>
        <taxon>Roseobacteraceae</taxon>
        <taxon>Wenxinia</taxon>
    </lineage>
</organism>
<sequence length="195" mass="21352">MTKVLVLFYSTYGTNHGMAQAALEAAEAAGVEARLRRIPETAPQSVIDGQEAWKAEAERQKDIPEVTPDDLEWADAQFWSVPTRYGGMASQARAFIDTLGPLWQRGGMVNATVTGVTSAMNVHGGQETTLMNLYISAMHWGAVIVAPGYADPLKFEDGGNPYGYSKQPGELDETGRKSITFQMNRLIEITRKIRG</sequence>
<dbReference type="RefSeq" id="WP_018302880.1">
    <property type="nucleotide sequence ID" value="NZ_KB902288.1"/>
</dbReference>
<keyword evidence="5" id="KW-1185">Reference proteome</keyword>
<dbReference type="AlphaFoldDB" id="A0A0D0NRA4"/>
<dbReference type="Proteomes" id="UP000035100">
    <property type="component" value="Unassembled WGS sequence"/>
</dbReference>
<reference evidence="4 5" key="1">
    <citation type="submission" date="2013-01" db="EMBL/GenBank/DDBJ databases">
        <authorList>
            <person name="Fiebig A."/>
            <person name="Goeker M."/>
            <person name="Klenk H.-P.P."/>
        </authorList>
    </citation>
    <scope>NUCLEOTIDE SEQUENCE [LARGE SCALE GENOMIC DNA]</scope>
    <source>
        <strain evidence="4 5">DSM 24838</strain>
    </source>
</reference>
<accession>A0A0D0NRA4</accession>
<comment type="caution">
    <text evidence="4">The sequence shown here is derived from an EMBL/GenBank/DDBJ whole genome shotgun (WGS) entry which is preliminary data.</text>
</comment>
<dbReference type="GO" id="GO:0016020">
    <property type="term" value="C:membrane"/>
    <property type="evidence" value="ECO:0007669"/>
    <property type="project" value="TreeGrafter"/>
</dbReference>
<gene>
    <name evidence="4" type="ORF">Wenmar_01098</name>
</gene>
<evidence type="ECO:0000313" key="5">
    <source>
        <dbReference type="Proteomes" id="UP000035100"/>
    </source>
</evidence>
<dbReference type="PATRIC" id="fig|1123501.6.peg.1170"/>
<dbReference type="GO" id="GO:0010181">
    <property type="term" value="F:FMN binding"/>
    <property type="evidence" value="ECO:0007669"/>
    <property type="project" value="InterPro"/>
</dbReference>
<dbReference type="Pfam" id="PF03358">
    <property type="entry name" value="FMN_red"/>
    <property type="match status" value="1"/>
</dbReference>
<evidence type="ECO:0000256" key="1">
    <source>
        <dbReference type="ARBA" id="ARBA00022630"/>
    </source>
</evidence>
<dbReference type="SUPFAM" id="SSF52218">
    <property type="entry name" value="Flavoproteins"/>
    <property type="match status" value="1"/>
</dbReference>
<dbReference type="EMBL" id="AONG01000005">
    <property type="protein sequence ID" value="KIQ70720.1"/>
    <property type="molecule type" value="Genomic_DNA"/>
</dbReference>
<evidence type="ECO:0000256" key="2">
    <source>
        <dbReference type="ARBA" id="ARBA00022643"/>
    </source>
</evidence>
<keyword evidence="2" id="KW-0288">FMN</keyword>
<dbReference type="STRING" id="1123501.Wenmar_01098"/>
<dbReference type="OrthoDB" id="9801479at2"/>
<name>A0A0D0NRA4_9RHOB</name>
<dbReference type="PANTHER" id="PTHR30546:SF23">
    <property type="entry name" value="FLAVOPROTEIN-LIKE PROTEIN YCP4-RELATED"/>
    <property type="match status" value="1"/>
</dbReference>
<dbReference type="GO" id="GO:0003955">
    <property type="term" value="F:NAD(P)H dehydrogenase (quinone) activity"/>
    <property type="evidence" value="ECO:0007669"/>
    <property type="project" value="TreeGrafter"/>
</dbReference>